<proteinExistence type="predicted"/>
<evidence type="ECO:0000256" key="2">
    <source>
        <dbReference type="ARBA" id="ARBA00022448"/>
    </source>
</evidence>
<feature type="transmembrane region" description="Helical" evidence="8">
    <location>
        <begin position="213"/>
        <end position="232"/>
    </location>
</feature>
<dbReference type="EMBL" id="SZQA01000001">
    <property type="protein sequence ID" value="TKK91458.1"/>
    <property type="molecule type" value="Genomic_DNA"/>
</dbReference>
<dbReference type="OrthoDB" id="3468954at2"/>
<dbReference type="RefSeq" id="WP_137245146.1">
    <property type="nucleotide sequence ID" value="NZ_SZQA01000001.1"/>
</dbReference>
<evidence type="ECO:0000256" key="5">
    <source>
        <dbReference type="ARBA" id="ARBA00022692"/>
    </source>
</evidence>
<evidence type="ECO:0000256" key="8">
    <source>
        <dbReference type="SAM" id="Phobius"/>
    </source>
</evidence>
<dbReference type="AlphaFoldDB" id="A0A4U3MP65"/>
<accession>A0A4U3MP65</accession>
<dbReference type="GO" id="GO:0022857">
    <property type="term" value="F:transmembrane transporter activity"/>
    <property type="evidence" value="ECO:0007669"/>
    <property type="project" value="InterPro"/>
</dbReference>
<keyword evidence="5 8" id="KW-0812">Transmembrane</keyword>
<dbReference type="CDD" id="cd06579">
    <property type="entry name" value="TM_PBP1_transp_AraH_like"/>
    <property type="match status" value="1"/>
</dbReference>
<dbReference type="PANTHER" id="PTHR32196">
    <property type="entry name" value="ABC TRANSPORTER PERMEASE PROTEIN YPHD-RELATED-RELATED"/>
    <property type="match status" value="1"/>
</dbReference>
<feature type="transmembrane region" description="Helical" evidence="8">
    <location>
        <begin position="15"/>
        <end position="33"/>
    </location>
</feature>
<feature type="transmembrane region" description="Helical" evidence="8">
    <location>
        <begin position="292"/>
        <end position="309"/>
    </location>
</feature>
<evidence type="ECO:0000256" key="4">
    <source>
        <dbReference type="ARBA" id="ARBA00022519"/>
    </source>
</evidence>
<feature type="transmembrane region" description="Helical" evidence="8">
    <location>
        <begin position="161"/>
        <end position="182"/>
    </location>
</feature>
<comment type="caution">
    <text evidence="9">The sequence shown here is derived from an EMBL/GenBank/DDBJ whole genome shotgun (WGS) entry which is preliminary data.</text>
</comment>
<name>A0A4U3MP65_9ACTN</name>
<evidence type="ECO:0000256" key="7">
    <source>
        <dbReference type="ARBA" id="ARBA00023136"/>
    </source>
</evidence>
<dbReference type="Pfam" id="PF02653">
    <property type="entry name" value="BPD_transp_2"/>
    <property type="match status" value="1"/>
</dbReference>
<evidence type="ECO:0000256" key="6">
    <source>
        <dbReference type="ARBA" id="ARBA00022989"/>
    </source>
</evidence>
<dbReference type="PANTHER" id="PTHR32196:SF21">
    <property type="entry name" value="ABC TRANSPORTER PERMEASE PROTEIN YPHD-RELATED"/>
    <property type="match status" value="1"/>
</dbReference>
<feature type="transmembrane region" description="Helical" evidence="8">
    <location>
        <begin position="122"/>
        <end position="141"/>
    </location>
</feature>
<keyword evidence="2" id="KW-0813">Transport</keyword>
<evidence type="ECO:0000313" key="10">
    <source>
        <dbReference type="Proteomes" id="UP000308705"/>
    </source>
</evidence>
<keyword evidence="3" id="KW-1003">Cell membrane</keyword>
<evidence type="ECO:0000256" key="1">
    <source>
        <dbReference type="ARBA" id="ARBA00004651"/>
    </source>
</evidence>
<keyword evidence="10" id="KW-1185">Reference proteome</keyword>
<evidence type="ECO:0000313" key="9">
    <source>
        <dbReference type="EMBL" id="TKK91458.1"/>
    </source>
</evidence>
<evidence type="ECO:0000256" key="3">
    <source>
        <dbReference type="ARBA" id="ARBA00022475"/>
    </source>
</evidence>
<keyword evidence="7 8" id="KW-0472">Membrane</keyword>
<feature type="transmembrane region" description="Helical" evidence="8">
    <location>
        <begin position="45"/>
        <end position="66"/>
    </location>
</feature>
<sequence>MTAGAGVRPALRRLSGAPLGLLALIALFTILRPTVFPDPGNLSNLLEHIAVLTIVACAQTVVMAVADFDLSVGATASFSGVIAAQLLVAGWPTVAAIAAAMAAGVVIGVVNGWLVAYLKLSAFVATLASMTALAGGSLLLTDGSTIFGLPDDFLLLGQSRPLGIPTVVLIAITVGAVTWFLLSRTAQGRRWHAVGGNAEAATYAGIDVGRTRLLAFVVSGAGAALAGLLLSSRLASAHPTAGDPLMLTSIAAVFIGLTAAQAARPSVAGTILGVVVLGVLDNGLNLLDVNPYVQQILTGLIIVVSVGLSRRRGERP</sequence>
<dbReference type="InterPro" id="IPR001851">
    <property type="entry name" value="ABC_transp_permease"/>
</dbReference>
<dbReference type="Proteomes" id="UP000308705">
    <property type="component" value="Unassembled WGS sequence"/>
</dbReference>
<organism evidence="9 10">
    <name type="scientific">Herbidospora galbida</name>
    <dbReference type="NCBI Taxonomy" id="2575442"/>
    <lineage>
        <taxon>Bacteria</taxon>
        <taxon>Bacillati</taxon>
        <taxon>Actinomycetota</taxon>
        <taxon>Actinomycetes</taxon>
        <taxon>Streptosporangiales</taxon>
        <taxon>Streptosporangiaceae</taxon>
        <taxon>Herbidospora</taxon>
    </lineage>
</organism>
<dbReference type="GO" id="GO:0005886">
    <property type="term" value="C:plasma membrane"/>
    <property type="evidence" value="ECO:0007669"/>
    <property type="project" value="UniProtKB-SubCell"/>
</dbReference>
<protein>
    <submittedName>
        <fullName evidence="9">ABC transporter permease</fullName>
    </submittedName>
</protein>
<comment type="subcellular location">
    <subcellularLocation>
        <location evidence="1">Cell membrane</location>
        <topology evidence="1">Multi-pass membrane protein</topology>
    </subcellularLocation>
</comment>
<gene>
    <name evidence="9" type="ORF">FDA94_01345</name>
</gene>
<keyword evidence="6 8" id="KW-1133">Transmembrane helix</keyword>
<reference evidence="9 10" key="1">
    <citation type="submission" date="2019-04" db="EMBL/GenBank/DDBJ databases">
        <title>Herbidospora sp. NEAU-GS14.nov., a novel actinomycete isolated from soil.</title>
        <authorList>
            <person name="Han L."/>
        </authorList>
    </citation>
    <scope>NUCLEOTIDE SEQUENCE [LARGE SCALE GENOMIC DNA]</scope>
    <source>
        <strain evidence="9 10">NEAU-GS14</strain>
    </source>
</reference>
<feature type="transmembrane region" description="Helical" evidence="8">
    <location>
        <begin position="86"/>
        <end position="110"/>
    </location>
</feature>
<keyword evidence="4" id="KW-0997">Cell inner membrane</keyword>